<feature type="region of interest" description="Disordered" evidence="1">
    <location>
        <begin position="1"/>
        <end position="63"/>
    </location>
</feature>
<dbReference type="SUPFAM" id="SSF53474">
    <property type="entry name" value="alpha/beta-Hydrolases"/>
    <property type="match status" value="1"/>
</dbReference>
<comment type="caution">
    <text evidence="2">The sequence shown here is derived from an EMBL/GenBank/DDBJ whole genome shotgun (WGS) entry which is preliminary data.</text>
</comment>
<dbReference type="EMBL" id="BMRG01000003">
    <property type="protein sequence ID" value="GGP50741.1"/>
    <property type="molecule type" value="Genomic_DNA"/>
</dbReference>
<dbReference type="RefSeq" id="WP_189223245.1">
    <property type="nucleotide sequence ID" value="NZ_BMRG01000003.1"/>
</dbReference>
<organism evidence="2 3">
    <name type="scientific">Saccharothrix coeruleofusca</name>
    <dbReference type="NCBI Taxonomy" id="33919"/>
    <lineage>
        <taxon>Bacteria</taxon>
        <taxon>Bacillati</taxon>
        <taxon>Actinomycetota</taxon>
        <taxon>Actinomycetes</taxon>
        <taxon>Pseudonocardiales</taxon>
        <taxon>Pseudonocardiaceae</taxon>
        <taxon>Saccharothrix</taxon>
    </lineage>
</organism>
<sequence length="63" mass="6815">MSGYTTVSGVRTRHTAIGEGDPLVLPHGGFSDSRDFGPSPARLADRFRPHLPDRRCRAPASPN</sequence>
<evidence type="ECO:0000256" key="1">
    <source>
        <dbReference type="SAM" id="MobiDB-lite"/>
    </source>
</evidence>
<dbReference type="Gene3D" id="3.40.50.1820">
    <property type="entry name" value="alpha/beta hydrolase"/>
    <property type="match status" value="1"/>
</dbReference>
<dbReference type="Proteomes" id="UP000639606">
    <property type="component" value="Unassembled WGS sequence"/>
</dbReference>
<dbReference type="AlphaFoldDB" id="A0A918AKK7"/>
<gene>
    <name evidence="2" type="ORF">GCM10010185_23860</name>
</gene>
<evidence type="ECO:0000313" key="3">
    <source>
        <dbReference type="Proteomes" id="UP000639606"/>
    </source>
</evidence>
<reference evidence="2" key="1">
    <citation type="journal article" date="2014" name="Int. J. Syst. Evol. Microbiol.">
        <title>Complete genome sequence of Corynebacterium casei LMG S-19264T (=DSM 44701T), isolated from a smear-ripened cheese.</title>
        <authorList>
            <consortium name="US DOE Joint Genome Institute (JGI-PGF)"/>
            <person name="Walter F."/>
            <person name="Albersmeier A."/>
            <person name="Kalinowski J."/>
            <person name="Ruckert C."/>
        </authorList>
    </citation>
    <scope>NUCLEOTIDE SEQUENCE</scope>
    <source>
        <strain evidence="2">JCM 3313</strain>
    </source>
</reference>
<evidence type="ECO:0000313" key="2">
    <source>
        <dbReference type="EMBL" id="GGP50741.1"/>
    </source>
</evidence>
<name>A0A918AKK7_9PSEU</name>
<keyword evidence="3" id="KW-1185">Reference proteome</keyword>
<protein>
    <submittedName>
        <fullName evidence="2">Uncharacterized protein</fullName>
    </submittedName>
</protein>
<accession>A0A918AKK7</accession>
<feature type="compositionally biased region" description="Basic and acidic residues" evidence="1">
    <location>
        <begin position="43"/>
        <end position="56"/>
    </location>
</feature>
<proteinExistence type="predicted"/>
<reference evidence="2" key="2">
    <citation type="submission" date="2020-09" db="EMBL/GenBank/DDBJ databases">
        <authorList>
            <person name="Sun Q."/>
            <person name="Ohkuma M."/>
        </authorList>
    </citation>
    <scope>NUCLEOTIDE SEQUENCE</scope>
    <source>
        <strain evidence="2">JCM 3313</strain>
    </source>
</reference>
<dbReference type="InterPro" id="IPR029058">
    <property type="entry name" value="AB_hydrolase_fold"/>
</dbReference>